<sequence length="118" mass="13705">MPTLDLRFINYIITYFVGSTYKTCHLKLKLSLLQQLTLIHFLCFSLLCWAVCISILFKTRSNSIEGKQRFRCIEKIVVFVILSTALSQTNYLEVDAVNLESVYYSEMKDAGLFDADWE</sequence>
<accession>A0AAD8MF68</accession>
<dbReference type="AlphaFoldDB" id="A0AAD8MF68"/>
<evidence type="ECO:0000256" key="1">
    <source>
        <dbReference type="SAM" id="Phobius"/>
    </source>
</evidence>
<gene>
    <name evidence="2" type="ORF">POM88_036684</name>
</gene>
<dbReference type="Proteomes" id="UP001237642">
    <property type="component" value="Unassembled WGS sequence"/>
</dbReference>
<name>A0AAD8MF68_9APIA</name>
<organism evidence="2 3">
    <name type="scientific">Heracleum sosnowskyi</name>
    <dbReference type="NCBI Taxonomy" id="360622"/>
    <lineage>
        <taxon>Eukaryota</taxon>
        <taxon>Viridiplantae</taxon>
        <taxon>Streptophyta</taxon>
        <taxon>Embryophyta</taxon>
        <taxon>Tracheophyta</taxon>
        <taxon>Spermatophyta</taxon>
        <taxon>Magnoliopsida</taxon>
        <taxon>eudicotyledons</taxon>
        <taxon>Gunneridae</taxon>
        <taxon>Pentapetalae</taxon>
        <taxon>asterids</taxon>
        <taxon>campanulids</taxon>
        <taxon>Apiales</taxon>
        <taxon>Apiaceae</taxon>
        <taxon>Apioideae</taxon>
        <taxon>apioid superclade</taxon>
        <taxon>Tordylieae</taxon>
        <taxon>Tordyliinae</taxon>
        <taxon>Heracleum</taxon>
    </lineage>
</organism>
<keyword evidence="3" id="KW-1185">Reference proteome</keyword>
<keyword evidence="1" id="KW-0812">Transmembrane</keyword>
<evidence type="ECO:0000313" key="2">
    <source>
        <dbReference type="EMBL" id="KAK1370592.1"/>
    </source>
</evidence>
<evidence type="ECO:0000313" key="3">
    <source>
        <dbReference type="Proteomes" id="UP001237642"/>
    </source>
</evidence>
<keyword evidence="1" id="KW-0472">Membrane</keyword>
<reference evidence="2" key="1">
    <citation type="submission" date="2023-02" db="EMBL/GenBank/DDBJ databases">
        <title>Genome of toxic invasive species Heracleum sosnowskyi carries increased number of genes despite the absence of recent whole-genome duplications.</title>
        <authorList>
            <person name="Schelkunov M."/>
            <person name="Shtratnikova V."/>
            <person name="Makarenko M."/>
            <person name="Klepikova A."/>
            <person name="Omelchenko D."/>
            <person name="Novikova G."/>
            <person name="Obukhova E."/>
            <person name="Bogdanov V."/>
            <person name="Penin A."/>
            <person name="Logacheva M."/>
        </authorList>
    </citation>
    <scope>NUCLEOTIDE SEQUENCE</scope>
    <source>
        <strain evidence="2">Hsosn_3</strain>
        <tissue evidence="2">Leaf</tissue>
    </source>
</reference>
<protein>
    <submittedName>
        <fullName evidence="2">Uncharacterized protein</fullName>
    </submittedName>
</protein>
<feature type="transmembrane region" description="Helical" evidence="1">
    <location>
        <begin position="38"/>
        <end position="57"/>
    </location>
</feature>
<keyword evidence="1" id="KW-1133">Transmembrane helix</keyword>
<dbReference type="EMBL" id="JAUIZM010000008">
    <property type="protein sequence ID" value="KAK1370592.1"/>
    <property type="molecule type" value="Genomic_DNA"/>
</dbReference>
<proteinExistence type="predicted"/>
<comment type="caution">
    <text evidence="2">The sequence shown here is derived from an EMBL/GenBank/DDBJ whole genome shotgun (WGS) entry which is preliminary data.</text>
</comment>
<reference evidence="2" key="2">
    <citation type="submission" date="2023-05" db="EMBL/GenBank/DDBJ databases">
        <authorList>
            <person name="Schelkunov M.I."/>
        </authorList>
    </citation>
    <scope>NUCLEOTIDE SEQUENCE</scope>
    <source>
        <strain evidence="2">Hsosn_3</strain>
        <tissue evidence="2">Leaf</tissue>
    </source>
</reference>